<dbReference type="AlphaFoldDB" id="A0A8D8ZCK8"/>
<sequence>MSFEKTHFDLLSPYNILIQLMCLTRLHHLDSSRTFQARCCLTRSYEHELVCRLNIKHRNRLFLLNNAQTIGKTKRRCVWRFTNDDNNKIDWPLFSIYCIIFKRKSIGKVHRYILGNFYLA</sequence>
<proteinExistence type="predicted"/>
<accession>A0A8D8ZCK8</accession>
<reference evidence="1" key="1">
    <citation type="submission" date="2021-05" db="EMBL/GenBank/DDBJ databases">
        <authorList>
            <person name="Alioto T."/>
            <person name="Alioto T."/>
            <person name="Gomez Garrido J."/>
        </authorList>
    </citation>
    <scope>NUCLEOTIDE SEQUENCE</scope>
</reference>
<organism evidence="1">
    <name type="scientific">Cacopsylla melanoneura</name>
    <dbReference type="NCBI Taxonomy" id="428564"/>
    <lineage>
        <taxon>Eukaryota</taxon>
        <taxon>Metazoa</taxon>
        <taxon>Ecdysozoa</taxon>
        <taxon>Arthropoda</taxon>
        <taxon>Hexapoda</taxon>
        <taxon>Insecta</taxon>
        <taxon>Pterygota</taxon>
        <taxon>Neoptera</taxon>
        <taxon>Paraneoptera</taxon>
        <taxon>Hemiptera</taxon>
        <taxon>Sternorrhyncha</taxon>
        <taxon>Psylloidea</taxon>
        <taxon>Psyllidae</taxon>
        <taxon>Psyllinae</taxon>
        <taxon>Cacopsylla</taxon>
    </lineage>
</organism>
<dbReference type="EMBL" id="HBUF01452230">
    <property type="protein sequence ID" value="CAG6743691.1"/>
    <property type="molecule type" value="Transcribed_RNA"/>
</dbReference>
<evidence type="ECO:0000313" key="1">
    <source>
        <dbReference type="EMBL" id="CAG6743691.1"/>
    </source>
</evidence>
<protein>
    <submittedName>
        <fullName evidence="1">Uncharacterized protein</fullName>
    </submittedName>
</protein>
<name>A0A8D8ZCK8_9HEMI</name>